<evidence type="ECO:0000313" key="5">
    <source>
        <dbReference type="Proteomes" id="UP000253208"/>
    </source>
</evidence>
<sequence>MHKKTEENRYYIHINTDQVNHAGSKAVADCEQIMKSLHYKEIKIYSSKFKNNKLNKVNHLIQILGLYAIPRKSIVVVEHPIYIKCNYLNHLKNINKKKNVKLVFIVHDLEMIRNMLKDSEYYAAKDREMFDIADKVIVHNKRMEDYILKHKLASKDKLISLEMFDYLVSQPLEKKENSEMNSLIIAGNLSKVKSEYIYKLAKTIKHIQLNLYGVFFENVQINSNVHYLGSFIPDELPAKLHGKYGVVWDGSEIDNCVGNTGNYIKYNNPHKVSLYVASGIPIIIWEEAAMAEIIKKYNIGICVESLENIEKILSEISEEQYLIMKKNVKMLSEKVKEGWFLKQALKKV</sequence>
<comment type="caution">
    <text evidence="4">The sequence shown here is derived from an EMBL/GenBank/DDBJ whole genome shotgun (WGS) entry which is preliminary data.</text>
</comment>
<dbReference type="InterPro" id="IPR058591">
    <property type="entry name" value="Gtf3_N"/>
</dbReference>
<evidence type="ECO:0000259" key="3">
    <source>
        <dbReference type="Pfam" id="PF26337"/>
    </source>
</evidence>
<dbReference type="Pfam" id="PF26334">
    <property type="entry name" value="Gtf3_N"/>
    <property type="match status" value="1"/>
</dbReference>
<accession>A0A367FYT8</accession>
<evidence type="ECO:0000256" key="1">
    <source>
        <dbReference type="ARBA" id="ARBA00022679"/>
    </source>
</evidence>
<dbReference type="Proteomes" id="UP000253208">
    <property type="component" value="Unassembled WGS sequence"/>
</dbReference>
<dbReference type="InterPro" id="IPR058592">
    <property type="entry name" value="Gtf3_C"/>
</dbReference>
<protein>
    <submittedName>
        <fullName evidence="4">Glycosyltransferase</fullName>
    </submittedName>
</protein>
<organism evidence="4 5">
    <name type="scientific">Blautia obeum</name>
    <dbReference type="NCBI Taxonomy" id="40520"/>
    <lineage>
        <taxon>Bacteria</taxon>
        <taxon>Bacillati</taxon>
        <taxon>Bacillota</taxon>
        <taxon>Clostridia</taxon>
        <taxon>Lachnospirales</taxon>
        <taxon>Lachnospiraceae</taxon>
        <taxon>Blautia</taxon>
    </lineage>
</organism>
<dbReference type="SUPFAM" id="SSF53756">
    <property type="entry name" value="UDP-Glycosyltransferase/glycogen phosphorylase"/>
    <property type="match status" value="1"/>
</dbReference>
<dbReference type="GO" id="GO:0016740">
    <property type="term" value="F:transferase activity"/>
    <property type="evidence" value="ECO:0007669"/>
    <property type="project" value="UniProtKB-KW"/>
</dbReference>
<evidence type="ECO:0000313" key="4">
    <source>
        <dbReference type="EMBL" id="RCH43535.1"/>
    </source>
</evidence>
<feature type="domain" description="Glucosyltransferase 3-like N-terminal" evidence="2">
    <location>
        <begin position="10"/>
        <end position="163"/>
    </location>
</feature>
<reference evidence="4 5" key="1">
    <citation type="submission" date="2018-02" db="EMBL/GenBank/DDBJ databases">
        <title>Complete genome sequencing of Faecalibacterium prausnitzii strains isolated from the human gut.</title>
        <authorList>
            <person name="Fitzgerald B.C."/>
            <person name="Shkoporov A.N."/>
            <person name="Ross P.R."/>
            <person name="Hill C."/>
        </authorList>
    </citation>
    <scope>NUCLEOTIDE SEQUENCE [LARGE SCALE GENOMIC DNA]</scope>
    <source>
        <strain evidence="4 5">APC942/31-1</strain>
    </source>
</reference>
<name>A0A367FYT8_9FIRM</name>
<proteinExistence type="predicted"/>
<gene>
    <name evidence="4" type="ORF">C4886_10155</name>
</gene>
<dbReference type="EMBL" id="PSQG01000013">
    <property type="protein sequence ID" value="RCH43535.1"/>
    <property type="molecule type" value="Genomic_DNA"/>
</dbReference>
<dbReference type="RefSeq" id="WP_114002258.1">
    <property type="nucleotide sequence ID" value="NZ_PSQG01000013.1"/>
</dbReference>
<dbReference type="AlphaFoldDB" id="A0A367FYT8"/>
<dbReference type="Gene3D" id="3.40.50.2000">
    <property type="entry name" value="Glycogen Phosphorylase B"/>
    <property type="match status" value="2"/>
</dbReference>
<evidence type="ECO:0000259" key="2">
    <source>
        <dbReference type="Pfam" id="PF26334"/>
    </source>
</evidence>
<dbReference type="PIRSF" id="PIRSF007023">
    <property type="entry name" value="UDP-Galf_transf"/>
    <property type="match status" value="1"/>
</dbReference>
<feature type="domain" description="Glucosyltransferase 3-like C-terminal" evidence="3">
    <location>
        <begin position="183"/>
        <end position="347"/>
    </location>
</feature>
<dbReference type="Pfam" id="PF26337">
    <property type="entry name" value="Gtf3_C"/>
    <property type="match status" value="1"/>
</dbReference>
<keyword evidence="1 4" id="KW-0808">Transferase</keyword>